<dbReference type="EMBL" id="QEPW01000010">
    <property type="protein sequence ID" value="RDE90665.1"/>
    <property type="molecule type" value="Genomic_DNA"/>
</dbReference>
<dbReference type="Proteomes" id="UP000253910">
    <property type="component" value="Unassembled WGS sequence"/>
</dbReference>
<protein>
    <recommendedName>
        <fullName evidence="8">HTH-type transcriptional repressor PurR</fullName>
    </recommendedName>
    <alternativeName>
        <fullName evidence="8">Pur regulon repressor</fullName>
    </alternativeName>
    <alternativeName>
        <fullName evidence="8">Purine nucleotide synthesis repressor</fullName>
    </alternativeName>
</protein>
<evidence type="ECO:0000256" key="5">
    <source>
        <dbReference type="ARBA" id="ARBA00023125"/>
    </source>
</evidence>
<dbReference type="HAMAP" id="MF_01277">
    <property type="entry name" value="HTH_type_PurR"/>
    <property type="match status" value="1"/>
</dbReference>
<reference evidence="11 13" key="2">
    <citation type="submission" date="2018-12" db="EMBL/GenBank/DDBJ databases">
        <authorList>
            <consortium name="Pathogen Informatics"/>
        </authorList>
    </citation>
    <scope>NUCLEOTIDE SEQUENCE [LARGE SCALE GENOMIC DNA]</scope>
    <source>
        <strain evidence="11 13">NCTC10665</strain>
    </source>
</reference>
<evidence type="ECO:0000313" key="13">
    <source>
        <dbReference type="Proteomes" id="UP000268879"/>
    </source>
</evidence>
<dbReference type="EMBL" id="LR134481">
    <property type="protein sequence ID" value="VEI31953.1"/>
    <property type="molecule type" value="Genomic_DNA"/>
</dbReference>
<feature type="domain" description="HTH lacI-type" evidence="9">
    <location>
        <begin position="2"/>
        <end position="56"/>
    </location>
</feature>
<evidence type="ECO:0000256" key="1">
    <source>
        <dbReference type="ARBA" id="ARBA00004693"/>
    </source>
</evidence>
<dbReference type="PROSITE" id="PS00356">
    <property type="entry name" value="HTH_LACI_1"/>
    <property type="match status" value="1"/>
</dbReference>
<dbReference type="Gene3D" id="3.40.50.2300">
    <property type="match status" value="2"/>
</dbReference>
<organism evidence="10 12">
    <name type="scientific">Haemophilus parainfluenzae</name>
    <dbReference type="NCBI Taxonomy" id="729"/>
    <lineage>
        <taxon>Bacteria</taxon>
        <taxon>Pseudomonadati</taxon>
        <taxon>Pseudomonadota</taxon>
        <taxon>Gammaproteobacteria</taxon>
        <taxon>Pasteurellales</taxon>
        <taxon>Pasteurellaceae</taxon>
        <taxon>Haemophilus</taxon>
    </lineage>
</organism>
<dbReference type="Gene3D" id="1.10.260.40">
    <property type="entry name" value="lambda repressor-like DNA-binding domains"/>
    <property type="match status" value="1"/>
</dbReference>
<keyword evidence="6 8" id="KW-0804">Transcription</keyword>
<comment type="pathway">
    <text evidence="1 8">Purine metabolism; purine nucleotide biosynthesis [regulation].</text>
</comment>
<evidence type="ECO:0000256" key="2">
    <source>
        <dbReference type="ARBA" id="ARBA00022491"/>
    </source>
</evidence>
<keyword evidence="4 8" id="KW-0805">Transcription regulation</keyword>
<evidence type="ECO:0000313" key="10">
    <source>
        <dbReference type="EMBL" id="RDE90665.1"/>
    </source>
</evidence>
<dbReference type="SMART" id="SM00354">
    <property type="entry name" value="HTH_LACI"/>
    <property type="match status" value="1"/>
</dbReference>
<dbReference type="UniPathway" id="UPA00488"/>
<dbReference type="SUPFAM" id="SSF47413">
    <property type="entry name" value="lambda repressor-like DNA-binding domains"/>
    <property type="match status" value="1"/>
</dbReference>
<feature type="binding site" evidence="8">
    <location>
        <position position="219"/>
    </location>
    <ligand>
        <name>hypoxanthine</name>
        <dbReference type="ChEBI" id="CHEBI:17368"/>
    </ligand>
</feature>
<dbReference type="InterPro" id="IPR000843">
    <property type="entry name" value="HTH_LacI"/>
</dbReference>
<evidence type="ECO:0000313" key="11">
    <source>
        <dbReference type="EMBL" id="VEI31953.1"/>
    </source>
</evidence>
<keyword evidence="5 8" id="KW-0238">DNA-binding</keyword>
<feature type="binding site" evidence="8">
    <location>
        <position position="188"/>
    </location>
    <ligand>
        <name>hypoxanthine</name>
        <dbReference type="ChEBI" id="CHEBI:17368"/>
    </ligand>
</feature>
<evidence type="ECO:0000259" key="9">
    <source>
        <dbReference type="PROSITE" id="PS50932"/>
    </source>
</evidence>
<proteinExistence type="inferred from homology"/>
<dbReference type="FunFam" id="1.10.260.40:FF:000002">
    <property type="entry name" value="HTH-type transcriptional repressor PurR"/>
    <property type="match status" value="1"/>
</dbReference>
<dbReference type="Pfam" id="PF13377">
    <property type="entry name" value="Peripla_BP_3"/>
    <property type="match status" value="1"/>
</dbReference>
<dbReference type="PROSITE" id="PS50932">
    <property type="entry name" value="HTH_LACI_2"/>
    <property type="match status" value="1"/>
</dbReference>
<dbReference type="AlphaFoldDB" id="A0A369YZP7"/>
<evidence type="ECO:0000313" key="12">
    <source>
        <dbReference type="Proteomes" id="UP000253910"/>
    </source>
</evidence>
<comment type="subunit">
    <text evidence="8">Homodimer.</text>
</comment>
<dbReference type="InterPro" id="IPR010982">
    <property type="entry name" value="Lambda_DNA-bd_dom_sf"/>
</dbReference>
<feature type="DNA-binding region" evidence="8">
    <location>
        <begin position="48"/>
        <end position="56"/>
    </location>
</feature>
<evidence type="ECO:0000256" key="6">
    <source>
        <dbReference type="ARBA" id="ARBA00023163"/>
    </source>
</evidence>
<evidence type="ECO:0000256" key="3">
    <source>
        <dbReference type="ARBA" id="ARBA00022755"/>
    </source>
</evidence>
<dbReference type="GO" id="GO:0003700">
    <property type="term" value="F:DNA-binding transcription factor activity"/>
    <property type="evidence" value="ECO:0007669"/>
    <property type="project" value="TreeGrafter"/>
</dbReference>
<comment type="domain">
    <text evidence="8">Consists of two structural and functional domains: an N-terminal DNA-binding domain, approximately the first 60 residues, and a larger C-terminal domain, approximately 280 residues, which imparts the function of corepressor binding and oligomerization.</text>
</comment>
<dbReference type="GO" id="GO:0045892">
    <property type="term" value="P:negative regulation of DNA-templated transcription"/>
    <property type="evidence" value="ECO:0007669"/>
    <property type="project" value="UniProtKB-UniRule"/>
</dbReference>
<dbReference type="PRINTS" id="PR00036">
    <property type="entry name" value="HTHLACI"/>
</dbReference>
<feature type="binding site" evidence="8">
    <location>
        <position position="273"/>
    </location>
    <ligand>
        <name>hypoxanthine</name>
        <dbReference type="ChEBI" id="CHEBI:17368"/>
    </ligand>
</feature>
<dbReference type="InterPro" id="IPR057343">
    <property type="entry name" value="PurR_sensor_dom"/>
</dbReference>
<dbReference type="Pfam" id="PF00356">
    <property type="entry name" value="LacI"/>
    <property type="match status" value="1"/>
</dbReference>
<comment type="function">
    <text evidence="8">Is the main repressor of the genes involved in the de novo synthesis of purine nucleotides, regulating purB, purC, purEK, purF, purHD, purL, purMN and guaBA expression. PurR is allosterically activated to bind its cognate DNA by binding the purine corepressors, hypoxanthine or guanine, thereby effecting transcription repression.</text>
</comment>
<evidence type="ECO:0000256" key="8">
    <source>
        <dbReference type="HAMAP-Rule" id="MF_01277"/>
    </source>
</evidence>
<dbReference type="InterPro" id="IPR046335">
    <property type="entry name" value="LacI/GalR-like_sensor"/>
</dbReference>
<feature type="DNA-binding region" description="H-T-H motif" evidence="8">
    <location>
        <begin position="4"/>
        <end position="23"/>
    </location>
</feature>
<dbReference type="NCBIfam" id="NF007979">
    <property type="entry name" value="PRK10703.1"/>
    <property type="match status" value="1"/>
</dbReference>
<accession>A0A369YZP7</accession>
<dbReference type="RefSeq" id="WP_111315569.1">
    <property type="nucleotide sequence ID" value="NZ_LR134481.1"/>
</dbReference>
<reference evidence="10 12" key="1">
    <citation type="submission" date="2018-05" db="EMBL/GenBank/DDBJ databases">
        <title>Draft Genome Sequences for a Diverse set of 7 Haemophilus Species.</title>
        <authorList>
            <person name="Nichols M."/>
            <person name="Topaz N."/>
            <person name="Wang X."/>
            <person name="Wang X."/>
            <person name="Boxrud D."/>
        </authorList>
    </citation>
    <scope>NUCLEOTIDE SEQUENCE [LARGE SCALE GENOMIC DNA]</scope>
    <source>
        <strain evidence="10 12">C2008001710</strain>
    </source>
</reference>
<dbReference type="GO" id="GO:0006164">
    <property type="term" value="P:purine nucleotide biosynthetic process"/>
    <property type="evidence" value="ECO:0007669"/>
    <property type="project" value="UniProtKB-UniPathway"/>
</dbReference>
<keyword evidence="3 8" id="KW-0658">Purine biosynthesis</keyword>
<sequence>MATIKDVAKMAGVSTTTVSHVINKTRFVAKETEEAVMQAIKSLKYSPSAVARSLKVNTTKSIGMIVTTSESPYFAEIIHAVEDHCYRQGYSLFLCNTQNDPEKIKNHVEMLAKKRVDGLLVMCSEYTQHSLDVLSGFSSVPMVVMDWGPNVDTDIIEDNSFTGGYIATKHLIDCGHKAIGLIAGELDKTTARTRYEGFVKAMNEANLPIHENWIMEGFFEPEDGYECMNKILSQDSLPTAVFCCNDVMALGAISAITEKGLRVPDDISIIGYDNIHSSRFYAPPLTTIHQSKSRLGAQAVNLLFERIANKDNDNHEKHRIAIHPELVLRKSVRTLA</sequence>
<comment type="function">
    <text evidence="7">Transcriptional repressor for the ribose rbsDACBK operon.</text>
</comment>
<dbReference type="SUPFAM" id="SSF53822">
    <property type="entry name" value="Periplasmic binding protein-like I"/>
    <property type="match status" value="1"/>
</dbReference>
<dbReference type="InterPro" id="IPR023588">
    <property type="entry name" value="Tscrpt_reg_HTH_PurR"/>
</dbReference>
<gene>
    <name evidence="8 11" type="primary">purR</name>
    <name evidence="10" type="ORF">DPV87_06505</name>
    <name evidence="11" type="ORF">NCTC10665_01429</name>
</gene>
<dbReference type="PANTHER" id="PTHR30146">
    <property type="entry name" value="LACI-RELATED TRANSCRIPTIONAL REPRESSOR"/>
    <property type="match status" value="1"/>
</dbReference>
<dbReference type="PANTHER" id="PTHR30146:SF148">
    <property type="entry name" value="HTH-TYPE TRANSCRIPTIONAL REPRESSOR PURR-RELATED"/>
    <property type="match status" value="1"/>
</dbReference>
<dbReference type="GO" id="GO:0000976">
    <property type="term" value="F:transcription cis-regulatory region binding"/>
    <property type="evidence" value="ECO:0007669"/>
    <property type="project" value="TreeGrafter"/>
</dbReference>
<dbReference type="Proteomes" id="UP000268879">
    <property type="component" value="Chromosome"/>
</dbReference>
<dbReference type="InterPro" id="IPR028082">
    <property type="entry name" value="Peripla_BP_I"/>
</dbReference>
<name>A0A369YZP7_HAEPA</name>
<keyword evidence="2 8" id="KW-0678">Repressor</keyword>
<dbReference type="CDD" id="cd01392">
    <property type="entry name" value="HTH_LacI"/>
    <property type="match status" value="1"/>
</dbReference>
<feature type="binding site" evidence="8">
    <location>
        <position position="190"/>
    </location>
    <ligand>
        <name>hypoxanthine</name>
        <dbReference type="ChEBI" id="CHEBI:17368"/>
    </ligand>
</feature>
<feature type="binding site" evidence="8">
    <location>
        <position position="73"/>
    </location>
    <ligand>
        <name>hypoxanthine</name>
        <dbReference type="ChEBI" id="CHEBI:17368"/>
    </ligand>
</feature>
<dbReference type="CDD" id="cd06275">
    <property type="entry name" value="PBP1_PurR"/>
    <property type="match status" value="1"/>
</dbReference>
<evidence type="ECO:0000256" key="7">
    <source>
        <dbReference type="ARBA" id="ARBA00057859"/>
    </source>
</evidence>
<evidence type="ECO:0000256" key="4">
    <source>
        <dbReference type="ARBA" id="ARBA00023015"/>
    </source>
</evidence>